<feature type="domain" description="GRF-like zinc ribbon" evidence="1">
    <location>
        <begin position="1"/>
        <end position="44"/>
    </location>
</feature>
<dbReference type="Proteomes" id="UP000799438">
    <property type="component" value="Unassembled WGS sequence"/>
</dbReference>
<dbReference type="GeneID" id="54293354"/>
<feature type="non-terminal residue" evidence="2">
    <location>
        <position position="1"/>
    </location>
</feature>
<feature type="non-terminal residue" evidence="2">
    <location>
        <position position="81"/>
    </location>
</feature>
<dbReference type="AlphaFoldDB" id="A0A6A6AZS9"/>
<protein>
    <recommendedName>
        <fullName evidence="1">GRF-like zinc ribbon domain-containing protein</fullName>
    </recommendedName>
</protein>
<dbReference type="Pfam" id="PF23549">
    <property type="entry name" value="Zn_ribbon_GRF_2"/>
    <property type="match status" value="1"/>
</dbReference>
<dbReference type="EMBL" id="ML995541">
    <property type="protein sequence ID" value="KAF2135971.1"/>
    <property type="molecule type" value="Genomic_DNA"/>
</dbReference>
<dbReference type="OrthoDB" id="4469945at2759"/>
<evidence type="ECO:0000313" key="2">
    <source>
        <dbReference type="EMBL" id="KAF2135971.1"/>
    </source>
</evidence>
<evidence type="ECO:0000313" key="3">
    <source>
        <dbReference type="Proteomes" id="UP000799438"/>
    </source>
</evidence>
<dbReference type="RefSeq" id="XP_033391689.1">
    <property type="nucleotide sequence ID" value="XM_033535858.1"/>
</dbReference>
<name>A0A6A6AZS9_9PEZI</name>
<evidence type="ECO:0000259" key="1">
    <source>
        <dbReference type="Pfam" id="PF23549"/>
    </source>
</evidence>
<proteinExistence type="predicted"/>
<reference evidence="2" key="1">
    <citation type="journal article" date="2020" name="Stud. Mycol.">
        <title>101 Dothideomycetes genomes: a test case for predicting lifestyles and emergence of pathogens.</title>
        <authorList>
            <person name="Haridas S."/>
            <person name="Albert R."/>
            <person name="Binder M."/>
            <person name="Bloem J."/>
            <person name="Labutti K."/>
            <person name="Salamov A."/>
            <person name="Andreopoulos B."/>
            <person name="Baker S."/>
            <person name="Barry K."/>
            <person name="Bills G."/>
            <person name="Bluhm B."/>
            <person name="Cannon C."/>
            <person name="Castanera R."/>
            <person name="Culley D."/>
            <person name="Daum C."/>
            <person name="Ezra D."/>
            <person name="Gonzalez J."/>
            <person name="Henrissat B."/>
            <person name="Kuo A."/>
            <person name="Liang C."/>
            <person name="Lipzen A."/>
            <person name="Lutzoni F."/>
            <person name="Magnuson J."/>
            <person name="Mondo S."/>
            <person name="Nolan M."/>
            <person name="Ohm R."/>
            <person name="Pangilinan J."/>
            <person name="Park H.-J."/>
            <person name="Ramirez L."/>
            <person name="Alfaro M."/>
            <person name="Sun H."/>
            <person name="Tritt A."/>
            <person name="Yoshinaga Y."/>
            <person name="Zwiers L.-H."/>
            <person name="Turgeon B."/>
            <person name="Goodwin S."/>
            <person name="Spatafora J."/>
            <person name="Crous P."/>
            <person name="Grigoriev I."/>
        </authorList>
    </citation>
    <scope>NUCLEOTIDE SEQUENCE</scope>
    <source>
        <strain evidence="2">CBS 121167</strain>
    </source>
</reference>
<gene>
    <name evidence="2" type="ORF">K452DRAFT_192195</name>
</gene>
<keyword evidence="3" id="KW-1185">Reference proteome</keyword>
<dbReference type="InterPro" id="IPR056444">
    <property type="entry name" value="Zn_ribbon_GRF_2"/>
</dbReference>
<sequence length="81" mass="9106">PQCMRCGRPTTKFITRSSNRNGNAGRPYYKCGPCKKFHNFADNRGINTDNPKCCCGQVSRMQKSGVGVLHFVCQFGCCNFY</sequence>
<accession>A0A6A6AZS9</accession>
<organism evidence="2 3">
    <name type="scientific">Aplosporella prunicola CBS 121167</name>
    <dbReference type="NCBI Taxonomy" id="1176127"/>
    <lineage>
        <taxon>Eukaryota</taxon>
        <taxon>Fungi</taxon>
        <taxon>Dikarya</taxon>
        <taxon>Ascomycota</taxon>
        <taxon>Pezizomycotina</taxon>
        <taxon>Dothideomycetes</taxon>
        <taxon>Dothideomycetes incertae sedis</taxon>
        <taxon>Botryosphaeriales</taxon>
        <taxon>Aplosporellaceae</taxon>
        <taxon>Aplosporella</taxon>
    </lineage>
</organism>